<name>A0AAJ7L7B4_9ACAR</name>
<protein>
    <recommendedName>
        <fullName evidence="1">ATP-dependent DNA helicase</fullName>
        <ecNumber evidence="1">5.6.2.3</ecNumber>
    </recommendedName>
</protein>
<dbReference type="InterPro" id="IPR049163">
    <property type="entry name" value="Pif1-like_2B_dom"/>
</dbReference>
<dbReference type="Gene3D" id="3.40.50.300">
    <property type="entry name" value="P-loop containing nucleotide triphosphate hydrolases"/>
    <property type="match status" value="1"/>
</dbReference>
<dbReference type="GO" id="GO:0006310">
    <property type="term" value="P:DNA recombination"/>
    <property type="evidence" value="ECO:0007669"/>
    <property type="project" value="UniProtKB-KW"/>
</dbReference>
<dbReference type="Pfam" id="PF21530">
    <property type="entry name" value="Pif1_2B_dom"/>
    <property type="match status" value="1"/>
</dbReference>
<gene>
    <name evidence="6" type="primary">LOC100904111</name>
</gene>
<dbReference type="PANTHER" id="PTHR10492">
    <property type="match status" value="1"/>
</dbReference>
<keyword evidence="1" id="KW-0547">Nucleotide-binding</keyword>
<keyword evidence="5" id="KW-1185">Reference proteome</keyword>
<evidence type="ECO:0000259" key="3">
    <source>
        <dbReference type="Pfam" id="PF14214"/>
    </source>
</evidence>
<evidence type="ECO:0000259" key="2">
    <source>
        <dbReference type="Pfam" id="PF05970"/>
    </source>
</evidence>
<comment type="similarity">
    <text evidence="1">Belongs to the helicase family.</text>
</comment>
<evidence type="ECO:0000256" key="1">
    <source>
        <dbReference type="RuleBase" id="RU363044"/>
    </source>
</evidence>
<keyword evidence="1" id="KW-0233">DNA recombination</keyword>
<dbReference type="RefSeq" id="XP_018496413.1">
    <property type="nucleotide sequence ID" value="XM_018640897.1"/>
</dbReference>
<accession>A0AAJ7L7B4</accession>
<reference evidence="6" key="1">
    <citation type="submission" date="2025-08" db="UniProtKB">
        <authorList>
            <consortium name="RefSeq"/>
        </authorList>
    </citation>
    <scope>IDENTIFICATION</scope>
</reference>
<feature type="domain" description="Helitron helicase-like" evidence="3">
    <location>
        <begin position="263"/>
        <end position="444"/>
    </location>
</feature>
<comment type="cofactor">
    <cofactor evidence="1">
        <name>Mg(2+)</name>
        <dbReference type="ChEBI" id="CHEBI:18420"/>
    </cofactor>
</comment>
<dbReference type="GO" id="GO:0043139">
    <property type="term" value="F:5'-3' DNA helicase activity"/>
    <property type="evidence" value="ECO:0007669"/>
    <property type="project" value="UniProtKB-EC"/>
</dbReference>
<dbReference type="KEGG" id="goe:100904111"/>
<dbReference type="InterPro" id="IPR027417">
    <property type="entry name" value="P-loop_NTPase"/>
</dbReference>
<dbReference type="InterPro" id="IPR010285">
    <property type="entry name" value="DNA_helicase_pif1-like_DEAD"/>
</dbReference>
<dbReference type="InterPro" id="IPR025476">
    <property type="entry name" value="Helitron_helicase-like"/>
</dbReference>
<dbReference type="EC" id="5.6.2.3" evidence="1"/>
<dbReference type="GO" id="GO:0005524">
    <property type="term" value="F:ATP binding"/>
    <property type="evidence" value="ECO:0007669"/>
    <property type="project" value="UniProtKB-KW"/>
</dbReference>
<dbReference type="FunFam" id="3.40.50.300:FF:002884">
    <property type="entry name" value="ATP-dependent DNA helicase"/>
    <property type="match status" value="1"/>
</dbReference>
<dbReference type="GO" id="GO:0016787">
    <property type="term" value="F:hydrolase activity"/>
    <property type="evidence" value="ECO:0007669"/>
    <property type="project" value="UniProtKB-KW"/>
</dbReference>
<dbReference type="PANTHER" id="PTHR10492:SF57">
    <property type="entry name" value="ATP-DEPENDENT DNA HELICASE"/>
    <property type="match status" value="1"/>
</dbReference>
<evidence type="ECO:0000313" key="5">
    <source>
        <dbReference type="Proteomes" id="UP000694867"/>
    </source>
</evidence>
<dbReference type="Pfam" id="PF05970">
    <property type="entry name" value="PIF1"/>
    <property type="match status" value="1"/>
</dbReference>
<keyword evidence="1" id="KW-0378">Hydrolase</keyword>
<sequence>MCCASNKVRLTRFRNFPTVLRSLYLGQDNDSKHFRQYIRNYNNSLAMASMTAKIETPRGYGPYCFRVHGQVYHSFGGLYPREAEAPKCAQVLIMDTEVAAHELAGRQVNTGCRETIFRLLHELLRSTNPYAQAFRLMADVVRDETHEAELQGRHTRSVRMVFEHRTVDDQRRYNAATANEVAVVYVGDEDNIPGECRLVVYEKTGSLRSIPHLDERCDPLAYPLLFPTGEGGWHPGMQRETSNMDLHSDGVPTARSRITQKDFYSFLLLSRTSVFNPLHHAGKLLQQYIVDSWIKIEMNRLNYIRLNQRQLRLDTVRGLQDFMLGDTDSDGPPGRRIILAASFTGGPRYMVAQYQDAMSIVSKYGKPDLFLTFTCNPTWPEIVDNLAPGQVASDRPDLIARVFQLKVKAFCNEVIKNQVLGEVAAYIYVIEFQKRGLPHMHMLLTLTADSKLRTPAEVDSLISAEIPDPSNEAALYEIISKCMIHGPCGKLNPSSPCMVDGKCSKRFPKAFNNDTSLSTEGYPEYRRREDGRSIWRNKHRVDNRSVVPYCPYLSLMFGAHINVEVCALLHAIKYLFKYLYKGPDRARLRLHQGEPSEDEALDEITDYWDARYVCAPEAAHRIFGFALSDRSDAVTRLQVHLPGFETVRFEAGTEESALTAARYRFSTLTAFFDKNARCQNLENEQGSFPSDMIDSRKLRYNEMPEKFIFKNEMWQDRKRNTTKTIGRMYFVSPHDHERFALRLLLLYGKGFTSYQDVRTVNGVEYPSFVEAARAKYLMEDFLNAGMTAVAAESRAFHDIARRLEDLGRDIRMIVPLDIPEPLPSMTAIDFEHHQSQGDQRYRLLNHEQKFVVDTIMQATSNRHGQCFFIDGPGGSGKTFVYTTIYHLAVSRNLTVLNVAWTGIAANLLPNGRTVTSAFRLIVPGNNRSSSMKRQSKEAQTLRETDIIVWDEAPMAPKTALETIDMLLQDIMQNTAPFGGKIMVLGGDFRQILPVVEKGSRRQIVESCLKHSDLWKHFHQLELTHNMRLTETDTIFRNWLLQVGNGELPAIMEVPQDLRYRENLADEVYGAAFSDFQNLDLTEICILTPKNAEAHRINDIVLDKFPTLKTTFLSQDDAIVEDPSDAYNFPTEFLNKMTPATLPPHELHLKEGCIVMLLRNLDVKNGLCNGTRLVVDTILSRVIICSFATGCKKGSSVFIPRIDCYYNHVSLPFRLRRRQFPIRLSFAMTINRSQGQTFSRVGIELQEPIFAHGQLHVALSRATSRAAITISALENRMRNIVYEEVLR</sequence>
<dbReference type="GeneID" id="100904111"/>
<evidence type="ECO:0000259" key="4">
    <source>
        <dbReference type="Pfam" id="PF21530"/>
    </source>
</evidence>
<keyword evidence="1" id="KW-0234">DNA repair</keyword>
<proteinExistence type="inferred from homology"/>
<feature type="domain" description="DNA helicase Pif1-like DEAD-box helicase" evidence="2">
    <location>
        <begin position="844"/>
        <end position="1048"/>
    </location>
</feature>
<evidence type="ECO:0000313" key="6">
    <source>
        <dbReference type="RefSeq" id="XP_018496413.1"/>
    </source>
</evidence>
<dbReference type="Pfam" id="PF14214">
    <property type="entry name" value="Helitron_like_N"/>
    <property type="match status" value="1"/>
</dbReference>
<dbReference type="SUPFAM" id="SSF52540">
    <property type="entry name" value="P-loop containing nucleoside triphosphate hydrolases"/>
    <property type="match status" value="2"/>
</dbReference>
<dbReference type="GO" id="GO:0006281">
    <property type="term" value="P:DNA repair"/>
    <property type="evidence" value="ECO:0007669"/>
    <property type="project" value="UniProtKB-KW"/>
</dbReference>
<organism evidence="5 6">
    <name type="scientific">Galendromus occidentalis</name>
    <name type="common">western predatory mite</name>
    <dbReference type="NCBI Taxonomy" id="34638"/>
    <lineage>
        <taxon>Eukaryota</taxon>
        <taxon>Metazoa</taxon>
        <taxon>Ecdysozoa</taxon>
        <taxon>Arthropoda</taxon>
        <taxon>Chelicerata</taxon>
        <taxon>Arachnida</taxon>
        <taxon>Acari</taxon>
        <taxon>Parasitiformes</taxon>
        <taxon>Mesostigmata</taxon>
        <taxon>Gamasina</taxon>
        <taxon>Phytoseioidea</taxon>
        <taxon>Phytoseiidae</taxon>
        <taxon>Typhlodrominae</taxon>
        <taxon>Galendromus</taxon>
    </lineage>
</organism>
<keyword evidence="1" id="KW-0067">ATP-binding</keyword>
<keyword evidence="1" id="KW-0347">Helicase</keyword>
<feature type="domain" description="DNA helicase Pif1-like 2B" evidence="4">
    <location>
        <begin position="1131"/>
        <end position="1174"/>
    </location>
</feature>
<keyword evidence="1" id="KW-0227">DNA damage</keyword>
<comment type="catalytic activity">
    <reaction evidence="1">
        <text>ATP + H2O = ADP + phosphate + H(+)</text>
        <dbReference type="Rhea" id="RHEA:13065"/>
        <dbReference type="ChEBI" id="CHEBI:15377"/>
        <dbReference type="ChEBI" id="CHEBI:15378"/>
        <dbReference type="ChEBI" id="CHEBI:30616"/>
        <dbReference type="ChEBI" id="CHEBI:43474"/>
        <dbReference type="ChEBI" id="CHEBI:456216"/>
        <dbReference type="EC" id="5.6.2.3"/>
    </reaction>
</comment>
<dbReference type="GO" id="GO:0000723">
    <property type="term" value="P:telomere maintenance"/>
    <property type="evidence" value="ECO:0007669"/>
    <property type="project" value="InterPro"/>
</dbReference>
<dbReference type="Proteomes" id="UP000694867">
    <property type="component" value="Unplaced"/>
</dbReference>
<dbReference type="CDD" id="cd18809">
    <property type="entry name" value="SF1_C_RecD"/>
    <property type="match status" value="1"/>
</dbReference>